<evidence type="ECO:0000256" key="2">
    <source>
        <dbReference type="ARBA" id="ARBA00023125"/>
    </source>
</evidence>
<reference evidence="4" key="1">
    <citation type="journal article" date="2014" name="Front. Microbiol.">
        <title>High frequency of phylogenetically diverse reductive dehalogenase-homologous genes in deep subseafloor sedimentary metagenomes.</title>
        <authorList>
            <person name="Kawai M."/>
            <person name="Futagami T."/>
            <person name="Toyoda A."/>
            <person name="Takaki Y."/>
            <person name="Nishi S."/>
            <person name="Hori S."/>
            <person name="Arai W."/>
            <person name="Tsubouchi T."/>
            <person name="Morono Y."/>
            <person name="Uchiyama I."/>
            <person name="Ito T."/>
            <person name="Fujiyama A."/>
            <person name="Inagaki F."/>
            <person name="Takami H."/>
        </authorList>
    </citation>
    <scope>NUCLEOTIDE SEQUENCE</scope>
    <source>
        <strain evidence="4">Expedition CK06-06</strain>
    </source>
</reference>
<dbReference type="SUPFAM" id="SSF48024">
    <property type="entry name" value="N-terminal domain of DnaB helicase"/>
    <property type="match status" value="1"/>
</dbReference>
<keyword evidence="1" id="KW-0235">DNA replication</keyword>
<keyword evidence="2" id="KW-0238">DNA-binding</keyword>
<sequence>MYGDKLPPHDIDAEEAVIGSLLIDGTAIYKIAAFLNQPDFYSEQNQRIYGACLSLYQRNEAINQITV</sequence>
<dbReference type="PANTHER" id="PTHR30153">
    <property type="entry name" value="REPLICATIVE DNA HELICASE DNAB"/>
    <property type="match status" value="1"/>
</dbReference>
<organism evidence="4">
    <name type="scientific">marine sediment metagenome</name>
    <dbReference type="NCBI Taxonomy" id="412755"/>
    <lineage>
        <taxon>unclassified sequences</taxon>
        <taxon>metagenomes</taxon>
        <taxon>ecological metagenomes</taxon>
    </lineage>
</organism>
<name>X1FSJ1_9ZZZZ</name>
<evidence type="ECO:0000259" key="3">
    <source>
        <dbReference type="Pfam" id="PF00772"/>
    </source>
</evidence>
<proteinExistence type="predicted"/>
<accession>X1FSJ1</accession>
<dbReference type="GO" id="GO:0003677">
    <property type="term" value="F:DNA binding"/>
    <property type="evidence" value="ECO:0007669"/>
    <property type="project" value="UniProtKB-KW"/>
</dbReference>
<dbReference type="PANTHER" id="PTHR30153:SF2">
    <property type="entry name" value="REPLICATIVE DNA HELICASE"/>
    <property type="match status" value="1"/>
</dbReference>
<feature type="non-terminal residue" evidence="4">
    <location>
        <position position="67"/>
    </location>
</feature>
<dbReference type="GO" id="GO:0003678">
    <property type="term" value="F:DNA helicase activity"/>
    <property type="evidence" value="ECO:0007669"/>
    <property type="project" value="InterPro"/>
</dbReference>
<comment type="caution">
    <text evidence="4">The sequence shown here is derived from an EMBL/GenBank/DDBJ whole genome shotgun (WGS) entry which is preliminary data.</text>
</comment>
<dbReference type="InterPro" id="IPR016136">
    <property type="entry name" value="DNA_helicase_N/primase_C"/>
</dbReference>
<dbReference type="EMBL" id="BARU01011675">
    <property type="protein sequence ID" value="GAH32339.1"/>
    <property type="molecule type" value="Genomic_DNA"/>
</dbReference>
<dbReference type="InterPro" id="IPR036185">
    <property type="entry name" value="DNA_heli_DnaB-like_N_sf"/>
</dbReference>
<dbReference type="GO" id="GO:0006260">
    <property type="term" value="P:DNA replication"/>
    <property type="evidence" value="ECO:0007669"/>
    <property type="project" value="UniProtKB-KW"/>
</dbReference>
<dbReference type="InterPro" id="IPR007693">
    <property type="entry name" value="DNA_helicase_DnaB-like_N"/>
</dbReference>
<dbReference type="AlphaFoldDB" id="X1FSJ1"/>
<dbReference type="GO" id="GO:0005829">
    <property type="term" value="C:cytosol"/>
    <property type="evidence" value="ECO:0007669"/>
    <property type="project" value="TreeGrafter"/>
</dbReference>
<dbReference type="GO" id="GO:0005524">
    <property type="term" value="F:ATP binding"/>
    <property type="evidence" value="ECO:0007669"/>
    <property type="project" value="InterPro"/>
</dbReference>
<evidence type="ECO:0000313" key="4">
    <source>
        <dbReference type="EMBL" id="GAH32339.1"/>
    </source>
</evidence>
<evidence type="ECO:0000256" key="1">
    <source>
        <dbReference type="ARBA" id="ARBA00022705"/>
    </source>
</evidence>
<dbReference type="Gene3D" id="1.10.860.10">
    <property type="entry name" value="DNAb Helicase, Chain A"/>
    <property type="match status" value="1"/>
</dbReference>
<gene>
    <name evidence="4" type="ORF">S03H2_21839</name>
</gene>
<feature type="domain" description="DNA helicase DnaB-like N-terminal" evidence="3">
    <location>
        <begin position="7"/>
        <end position="67"/>
    </location>
</feature>
<dbReference type="Pfam" id="PF00772">
    <property type="entry name" value="DnaB"/>
    <property type="match status" value="1"/>
</dbReference>
<protein>
    <recommendedName>
        <fullName evidence="3">DNA helicase DnaB-like N-terminal domain-containing protein</fullName>
    </recommendedName>
</protein>